<dbReference type="CDD" id="cd11288">
    <property type="entry name" value="gelsolin_S5_like"/>
    <property type="match status" value="1"/>
</dbReference>
<dbReference type="Pfam" id="PF00626">
    <property type="entry name" value="Gelsolin"/>
    <property type="match status" value="1"/>
</dbReference>
<dbReference type="SMART" id="SM00153">
    <property type="entry name" value="VHP"/>
    <property type="match status" value="1"/>
</dbReference>
<feature type="compositionally biased region" description="Polar residues" evidence="3">
    <location>
        <begin position="23"/>
        <end position="36"/>
    </location>
</feature>
<feature type="compositionally biased region" description="Low complexity" evidence="3">
    <location>
        <begin position="85"/>
        <end position="94"/>
    </location>
</feature>
<evidence type="ECO:0000256" key="1">
    <source>
        <dbReference type="ARBA" id="ARBA00008418"/>
    </source>
</evidence>
<evidence type="ECO:0000259" key="4">
    <source>
        <dbReference type="PROSITE" id="PS51089"/>
    </source>
</evidence>
<evidence type="ECO:0000256" key="3">
    <source>
        <dbReference type="SAM" id="MobiDB-lite"/>
    </source>
</evidence>
<feature type="compositionally biased region" description="Basic and acidic residues" evidence="3">
    <location>
        <begin position="218"/>
        <end position="231"/>
    </location>
</feature>
<dbReference type="GO" id="GO:0051014">
    <property type="term" value="P:actin filament severing"/>
    <property type="evidence" value="ECO:0007669"/>
    <property type="project" value="TreeGrafter"/>
</dbReference>
<evidence type="ECO:0000256" key="2">
    <source>
        <dbReference type="ARBA" id="ARBA00023203"/>
    </source>
</evidence>
<dbReference type="InterPro" id="IPR029006">
    <property type="entry name" value="ADF-H/Gelsolin-like_dom_sf"/>
</dbReference>
<protein>
    <submittedName>
        <fullName evidence="5">Supervillin</fullName>
    </submittedName>
</protein>
<dbReference type="GO" id="GO:0016020">
    <property type="term" value="C:membrane"/>
    <property type="evidence" value="ECO:0007669"/>
    <property type="project" value="UniProtKB-SubCell"/>
</dbReference>
<dbReference type="PANTHER" id="PTHR11977">
    <property type="entry name" value="VILLIN"/>
    <property type="match status" value="1"/>
</dbReference>
<feature type="region of interest" description="Disordered" evidence="3">
    <location>
        <begin position="20"/>
        <end position="61"/>
    </location>
</feature>
<dbReference type="GO" id="GO:0015629">
    <property type="term" value="C:actin cytoskeleton"/>
    <property type="evidence" value="ECO:0007669"/>
    <property type="project" value="TreeGrafter"/>
</dbReference>
<dbReference type="GO" id="GO:0008154">
    <property type="term" value="P:actin polymerization or depolymerization"/>
    <property type="evidence" value="ECO:0007669"/>
    <property type="project" value="TreeGrafter"/>
</dbReference>
<reference evidence="5" key="2">
    <citation type="submission" date="2025-09" db="UniProtKB">
        <authorList>
            <consortium name="Ensembl"/>
        </authorList>
    </citation>
    <scope>IDENTIFICATION</scope>
</reference>
<dbReference type="Gene3D" id="1.10.950.10">
    <property type="entry name" value="Villin headpiece domain"/>
    <property type="match status" value="1"/>
</dbReference>
<reference evidence="5" key="1">
    <citation type="submission" date="2025-08" db="UniProtKB">
        <authorList>
            <consortium name="Ensembl"/>
        </authorList>
    </citation>
    <scope>IDENTIFICATION</scope>
</reference>
<sequence length="1583" mass="178531">MKIKKERIARRLEGIEADVPPALTTSMQHTAGQVTNRLLEEDTPRYTRASDPSDPGIVGRSPQFISVSRQYTLSAHPEPVGTTPAASDAASLSSKAERIARYKAERRRQLSERYGILLDQEVDLDYVPRYTRARRESDLSDKGAPPDRGRGESRTRGMALQEQDEERDRSRSRSKYSMDEEKMDERAKMSVAAKRSLFRELEKTSDGGVPKPRSRNAAVERRLRRVQDRSRTQPVTTEEVVIASSAHGSTHHEQEKEDVSKEAVLGEEDLGPEEPDLSTLSLSEKMALFSRLSQPSGQSAIGPRPDTRQRRANTRFQTQPITQDEVDQVRPPSFYLCASSLCLETIIVFTFKFCVTSGLENMPFTLGVRYFSLTESGERPTPDVQSPLPAELPGQSAYSKGVADENGQRGRQGFLSREERDTELLSATSPPHTHALRHTPPHGRGDAELSGPREREKEGTPVSQGGYLSPDAHQTARGMKRLIIPFLRLAMLKKSGEEDWKNRINKKQEVKQEVVSVSEKSSQIMEEQGFKKKKLEEGEGQMSIEERKQMISTREEAWQSTGRGVANDSSQYTVAARMVKKGLAASSAVISPILSPVSAKLKSSVPAISKPQEEIEARAEMESDKKLEKLETFIGRLNSKVSGLQETTLTVTEKAVKEVMRLDDEIFSKFYCHMTDIPRSMSSRMHLDEDFDAIFGKQTPTLTSVMVQHKRAVRPSRNVQASRNPLKILAAREDIRQEYTEERLNVGQLETKRIKQEKMSKSSSLSDAALAGLASKESYSSVSLRSVSVSEQMTNNSAAPFKKLMLMQVKGRRHVQTRLVEPRVSSLNSGDCFLLVTPEHCFVWTGEFANVIERAKASELATFIQLNHDLGCRATLVETIEEGVNAQSPAAAEFWKILGGPANYHSAGSPDEDEMFESAIVETNCIFRLVDDKLLPDDDFWGKVPRSSLLGAKEVVVFDFGSEVYVWHGKEVTLAQRKVAFQLAKHLWNGTFDYTNCDINPLDPGGHNTLIPRKGQGRPDWAIFGRLTEHNETCLFKEKFLDWKDASRLSPKNVIEHPFQQKVDSRSECRAYSASLMLPVLQSPISTVLDGQNVGRGHGPVEKGLDDCMRSLEISTVSVDVWHILEFDYSRLPKQSIGQFHEGDAYVVKWKYMVSAAVGSRQKLDQMRSAGPGREKCCYFFWQGRNSTVNEKGTSALMTVELDEERGAQMQVQQGKEPPCFLQCFNGGMIVHSGKREEEEENTQNDWRLYCVRGEVPVEGHLLEVACHCSSLRSRTSMVLLNVNKALIYLWHGCKTQTHTRHVARTATEKIKEQRPLEAGLHSSCNVTIHECEEGGEPVEFWEALGRKDRKAYDCMLQDPGKFNFTPRLFQLSSSSGEFVAQEFFNPSRATDLVCSLPFLQEDLYSAPQPALFLVDNYHEVYLWQGWWPQDTESTGSARIRWDADRKCAMETVLQYCRVSSPQKNEKKPQKSYLIHAGLEPLTFTNMFPSWEHREDIAEITEREAEVCNQIILVEEVLAQLCQSTYPLATLQTRPLPHGVDPLRLEMYLTDEDFEQVLDMKREEFDALPGWKQVNLKKAKGLF</sequence>
<dbReference type="InterPro" id="IPR036886">
    <property type="entry name" value="Villin_headpiece_dom_sf"/>
</dbReference>
<dbReference type="Ensembl" id="ENSCCRT00010090588.1">
    <property type="protein sequence ID" value="ENSCCRP00010081648.1"/>
    <property type="gene ID" value="ENSCCRG00010034787.1"/>
</dbReference>
<keyword evidence="6" id="KW-1185">Reference proteome</keyword>
<keyword evidence="2" id="KW-0009">Actin-binding</keyword>
<dbReference type="InterPro" id="IPR007122">
    <property type="entry name" value="Villin/Gelsolin"/>
</dbReference>
<dbReference type="InterPro" id="IPR003128">
    <property type="entry name" value="Villin_headpiece"/>
</dbReference>
<evidence type="ECO:0000313" key="6">
    <source>
        <dbReference type="Proteomes" id="UP000694427"/>
    </source>
</evidence>
<dbReference type="Pfam" id="PF02209">
    <property type="entry name" value="VHP"/>
    <property type="match status" value="1"/>
</dbReference>
<feature type="compositionally biased region" description="Basic and acidic residues" evidence="3">
    <location>
        <begin position="134"/>
        <end position="155"/>
    </location>
</feature>
<dbReference type="Proteomes" id="UP000694427">
    <property type="component" value="Unplaced"/>
</dbReference>
<dbReference type="SMART" id="SM00262">
    <property type="entry name" value="GEL"/>
    <property type="match status" value="4"/>
</dbReference>
<name>A0A8C1MSU0_CYPCA</name>
<dbReference type="CDD" id="cd11280">
    <property type="entry name" value="gelsolin_like"/>
    <property type="match status" value="1"/>
</dbReference>
<dbReference type="PANTHER" id="PTHR11977:SF136">
    <property type="entry name" value="LOW QUALITY PROTEIN: SUPERVILLIN"/>
    <property type="match status" value="1"/>
</dbReference>
<dbReference type="InterPro" id="IPR007123">
    <property type="entry name" value="Gelsolin-like_dom"/>
</dbReference>
<dbReference type="GO" id="GO:0005737">
    <property type="term" value="C:cytoplasm"/>
    <property type="evidence" value="ECO:0007669"/>
    <property type="project" value="TreeGrafter"/>
</dbReference>
<feature type="region of interest" description="Disordered" evidence="3">
    <location>
        <begin position="75"/>
        <end position="94"/>
    </location>
</feature>
<feature type="compositionally biased region" description="Basic and acidic residues" evidence="3">
    <location>
        <begin position="166"/>
        <end position="187"/>
    </location>
</feature>
<dbReference type="GO" id="GO:0051016">
    <property type="term" value="P:barbed-end actin filament capping"/>
    <property type="evidence" value="ECO:0007669"/>
    <property type="project" value="TreeGrafter"/>
</dbReference>
<feature type="region of interest" description="Disordered" evidence="3">
    <location>
        <begin position="201"/>
        <end position="238"/>
    </location>
</feature>
<dbReference type="SUPFAM" id="SSF47050">
    <property type="entry name" value="VHP, Villin headpiece domain"/>
    <property type="match status" value="1"/>
</dbReference>
<dbReference type="CDD" id="cd11293">
    <property type="entry name" value="gelsolin_S4_like"/>
    <property type="match status" value="1"/>
</dbReference>
<feature type="compositionally biased region" description="Basic and acidic residues" evidence="3">
    <location>
        <begin position="443"/>
        <end position="459"/>
    </location>
</feature>
<comment type="similarity">
    <text evidence="1">Belongs to the villin/gelsolin family.</text>
</comment>
<feature type="region of interest" description="Disordered" evidence="3">
    <location>
        <begin position="134"/>
        <end position="187"/>
    </location>
</feature>
<feature type="region of interest" description="Disordered" evidence="3">
    <location>
        <begin position="377"/>
        <end position="474"/>
    </location>
</feature>
<organism evidence="5 6">
    <name type="scientific">Cyprinus carpio</name>
    <name type="common">Common carp</name>
    <dbReference type="NCBI Taxonomy" id="7962"/>
    <lineage>
        <taxon>Eukaryota</taxon>
        <taxon>Metazoa</taxon>
        <taxon>Chordata</taxon>
        <taxon>Craniata</taxon>
        <taxon>Vertebrata</taxon>
        <taxon>Euteleostomi</taxon>
        <taxon>Actinopterygii</taxon>
        <taxon>Neopterygii</taxon>
        <taxon>Teleostei</taxon>
        <taxon>Ostariophysi</taxon>
        <taxon>Cypriniformes</taxon>
        <taxon>Cyprinidae</taxon>
        <taxon>Cyprininae</taxon>
        <taxon>Cyprinus</taxon>
    </lineage>
</organism>
<proteinExistence type="inferred from homology"/>
<dbReference type="CDD" id="cd11289">
    <property type="entry name" value="gelsolin_S2_like"/>
    <property type="match status" value="1"/>
</dbReference>
<dbReference type="SUPFAM" id="SSF55753">
    <property type="entry name" value="Actin depolymerizing proteins"/>
    <property type="match status" value="5"/>
</dbReference>
<feature type="domain" description="HP" evidence="4">
    <location>
        <begin position="1520"/>
        <end position="1583"/>
    </location>
</feature>
<dbReference type="GO" id="GO:0005546">
    <property type="term" value="F:phosphatidylinositol-4,5-bisphosphate binding"/>
    <property type="evidence" value="ECO:0007669"/>
    <property type="project" value="TreeGrafter"/>
</dbReference>
<evidence type="ECO:0000313" key="5">
    <source>
        <dbReference type="Ensembl" id="ENSCCRP00010081648.1"/>
    </source>
</evidence>
<dbReference type="Gene3D" id="3.40.20.10">
    <property type="entry name" value="Severin"/>
    <property type="match status" value="5"/>
</dbReference>
<dbReference type="PROSITE" id="PS51089">
    <property type="entry name" value="HP"/>
    <property type="match status" value="1"/>
</dbReference>
<accession>A0A8C1MSU0</accession>
<dbReference type="GO" id="GO:0051015">
    <property type="term" value="F:actin filament binding"/>
    <property type="evidence" value="ECO:0007669"/>
    <property type="project" value="InterPro"/>
</dbReference>